<feature type="compositionally biased region" description="Acidic residues" evidence="5">
    <location>
        <begin position="27"/>
        <end position="59"/>
    </location>
</feature>
<dbReference type="InterPro" id="IPR044834">
    <property type="entry name" value="PATL"/>
</dbReference>
<dbReference type="InterPro" id="IPR036273">
    <property type="entry name" value="CRAL/TRIO_N_dom_sf"/>
</dbReference>
<keyword evidence="9" id="KW-1185">Reference proteome</keyword>
<dbReference type="InterPro" id="IPR036865">
    <property type="entry name" value="CRAL-TRIO_dom_sf"/>
</dbReference>
<accession>A0AAW1I5V3</accession>
<dbReference type="CDD" id="cd00170">
    <property type="entry name" value="SEC14"/>
    <property type="match status" value="1"/>
</dbReference>
<feature type="compositionally biased region" description="Polar residues" evidence="5">
    <location>
        <begin position="1"/>
        <end position="13"/>
    </location>
</feature>
<dbReference type="GO" id="GO:0051301">
    <property type="term" value="P:cell division"/>
    <property type="evidence" value="ECO:0007669"/>
    <property type="project" value="UniProtKB-KW"/>
</dbReference>
<evidence type="ECO:0000256" key="3">
    <source>
        <dbReference type="ARBA" id="ARBA00023121"/>
    </source>
</evidence>
<organism evidence="8 9">
    <name type="scientific">Saponaria officinalis</name>
    <name type="common">Common soapwort</name>
    <name type="synonym">Lychnis saponaria</name>
    <dbReference type="NCBI Taxonomy" id="3572"/>
    <lineage>
        <taxon>Eukaryota</taxon>
        <taxon>Viridiplantae</taxon>
        <taxon>Streptophyta</taxon>
        <taxon>Embryophyta</taxon>
        <taxon>Tracheophyta</taxon>
        <taxon>Spermatophyta</taxon>
        <taxon>Magnoliopsida</taxon>
        <taxon>eudicotyledons</taxon>
        <taxon>Gunneridae</taxon>
        <taxon>Pentapetalae</taxon>
        <taxon>Caryophyllales</taxon>
        <taxon>Caryophyllaceae</taxon>
        <taxon>Caryophylleae</taxon>
        <taxon>Saponaria</taxon>
    </lineage>
</organism>
<dbReference type="InterPro" id="IPR009038">
    <property type="entry name" value="GOLD_dom"/>
</dbReference>
<evidence type="ECO:0000259" key="7">
    <source>
        <dbReference type="PROSITE" id="PS50866"/>
    </source>
</evidence>
<dbReference type="PANTHER" id="PTHR45932">
    <property type="entry name" value="PATELLIN-1"/>
    <property type="match status" value="1"/>
</dbReference>
<dbReference type="InterPro" id="IPR001251">
    <property type="entry name" value="CRAL-TRIO_dom"/>
</dbReference>
<dbReference type="EMBL" id="JBDFQZ010000010">
    <property type="protein sequence ID" value="KAK9684951.1"/>
    <property type="molecule type" value="Genomic_DNA"/>
</dbReference>
<dbReference type="PROSITE" id="PS50866">
    <property type="entry name" value="GOLD"/>
    <property type="match status" value="1"/>
</dbReference>
<dbReference type="PROSITE" id="PS50191">
    <property type="entry name" value="CRAL_TRIO"/>
    <property type="match status" value="1"/>
</dbReference>
<keyword evidence="3" id="KW-0446">Lipid-binding</keyword>
<dbReference type="GO" id="GO:0008289">
    <property type="term" value="F:lipid binding"/>
    <property type="evidence" value="ECO:0007669"/>
    <property type="project" value="UniProtKB-KW"/>
</dbReference>
<evidence type="ECO:0000256" key="2">
    <source>
        <dbReference type="ARBA" id="ARBA00022618"/>
    </source>
</evidence>
<feature type="domain" description="GOLD" evidence="7">
    <location>
        <begin position="362"/>
        <end position="467"/>
    </location>
</feature>
<dbReference type="Pfam" id="PF25099">
    <property type="entry name" value="GOLD_PATL1_C"/>
    <property type="match status" value="1"/>
</dbReference>
<evidence type="ECO:0000256" key="4">
    <source>
        <dbReference type="ARBA" id="ARBA00023306"/>
    </source>
</evidence>
<evidence type="ECO:0000256" key="5">
    <source>
        <dbReference type="SAM" id="MobiDB-lite"/>
    </source>
</evidence>
<evidence type="ECO:0000313" key="8">
    <source>
        <dbReference type="EMBL" id="KAK9684951.1"/>
    </source>
</evidence>
<comment type="similarity">
    <text evidence="1">Belongs to the patellin family.</text>
</comment>
<sequence length="480" mass="55437">MMTDNLQTSSLSGEPTDLAENVVVVPTDDESLVDFTDDEETSPSEEEIDFEDELEGETNESDKNLTKISSTKGGTERRRRKIFRRWRKGKSRKALFELKSRLEDAIDCDCLFDEEEQQGMVQNLRDISLWGVPLLPSKGHEGTDIILLKFLKAQAYKVNEALESLRQTLIWRAKEGIDHIMEENLGDEDELDKVIFVESSDREGHPLCFNLYGAFTNKALYKKTFGTEKNRREFLRWRIQFMEKSIKKLSFKIGGVDSFLVISDMKNAPGLANGIGELGPISKDAVSIFQQYYPELIYKHIVINAPFWYYMYHGLITQYCTHGTRKKFVFSRPHKVTETLLKYIPPENIPLHYGGLRRENDDEFTSENAVLEFGIRAGAVSTFQLPVPEGKVTITWEVMVVGWDITYKDEFIPDDEGSYKILLHKEKKIEESVRNSFYINEPGKILISIKNTTYIKKKVFIRYKSKITLPVYMTTCEQNQ</sequence>
<dbReference type="Gene3D" id="3.40.525.10">
    <property type="entry name" value="CRAL-TRIO lipid binding domain"/>
    <property type="match status" value="1"/>
</dbReference>
<name>A0AAW1I5V3_SAPOF</name>
<gene>
    <name evidence="8" type="ORF">RND81_10G245200</name>
</gene>
<keyword evidence="2" id="KW-0132">Cell division</keyword>
<dbReference type="SUPFAM" id="SSF46938">
    <property type="entry name" value="CRAL/TRIO N-terminal domain"/>
    <property type="match status" value="1"/>
</dbReference>
<proteinExistence type="inferred from homology"/>
<protein>
    <recommendedName>
        <fullName evidence="10">Patellin-4</fullName>
    </recommendedName>
</protein>
<evidence type="ECO:0000256" key="1">
    <source>
        <dbReference type="ARBA" id="ARBA00007155"/>
    </source>
</evidence>
<comment type="caution">
    <text evidence="8">The sequence shown here is derived from an EMBL/GenBank/DDBJ whole genome shotgun (WGS) entry which is preliminary data.</text>
</comment>
<dbReference type="Proteomes" id="UP001443914">
    <property type="component" value="Unassembled WGS sequence"/>
</dbReference>
<keyword evidence="4" id="KW-0131">Cell cycle</keyword>
<dbReference type="AlphaFoldDB" id="A0AAW1I5V3"/>
<evidence type="ECO:0000313" key="9">
    <source>
        <dbReference type="Proteomes" id="UP001443914"/>
    </source>
</evidence>
<dbReference type="Pfam" id="PF00650">
    <property type="entry name" value="CRAL_TRIO"/>
    <property type="match status" value="1"/>
</dbReference>
<dbReference type="SUPFAM" id="SSF52087">
    <property type="entry name" value="CRAL/TRIO domain"/>
    <property type="match status" value="1"/>
</dbReference>
<dbReference type="InterPro" id="IPR056794">
    <property type="entry name" value="PATL1-6_C_GOLD"/>
</dbReference>
<evidence type="ECO:0008006" key="10">
    <source>
        <dbReference type="Google" id="ProtNLM"/>
    </source>
</evidence>
<evidence type="ECO:0000259" key="6">
    <source>
        <dbReference type="PROSITE" id="PS50191"/>
    </source>
</evidence>
<reference evidence="8" key="1">
    <citation type="submission" date="2024-03" db="EMBL/GenBank/DDBJ databases">
        <title>WGS assembly of Saponaria officinalis var. Norfolk2.</title>
        <authorList>
            <person name="Jenkins J."/>
            <person name="Shu S."/>
            <person name="Grimwood J."/>
            <person name="Barry K."/>
            <person name="Goodstein D."/>
            <person name="Schmutz J."/>
            <person name="Leebens-Mack J."/>
            <person name="Osbourn A."/>
        </authorList>
    </citation>
    <scope>NUCLEOTIDE SEQUENCE [LARGE SCALE GENOMIC DNA]</scope>
    <source>
        <strain evidence="8">JIC</strain>
    </source>
</reference>
<feature type="region of interest" description="Disordered" evidence="5">
    <location>
        <begin position="1"/>
        <end position="78"/>
    </location>
</feature>
<dbReference type="PANTHER" id="PTHR45932:SF3">
    <property type="entry name" value="PATELLIN-4-LIKE"/>
    <property type="match status" value="1"/>
</dbReference>
<dbReference type="SMART" id="SM00516">
    <property type="entry name" value="SEC14"/>
    <property type="match status" value="1"/>
</dbReference>
<feature type="domain" description="CRAL-TRIO" evidence="6">
    <location>
        <begin position="184"/>
        <end position="361"/>
    </location>
</feature>